<dbReference type="Proteomes" id="UP000078532">
    <property type="component" value="Unassembled WGS sequence"/>
</dbReference>
<keyword evidence="5" id="KW-1185">Reference proteome</keyword>
<dbReference type="PIRSF" id="PIRSF014972">
    <property type="entry name" value="FlK"/>
    <property type="match status" value="1"/>
</dbReference>
<name>A0A1B7LAG7_9FIRM</name>
<dbReference type="STRING" id="1838280.A6M21_16365"/>
<organism evidence="4 5">
    <name type="scientific">Desulfotomaculum copahuensis</name>
    <dbReference type="NCBI Taxonomy" id="1838280"/>
    <lineage>
        <taxon>Bacteria</taxon>
        <taxon>Bacillati</taxon>
        <taxon>Bacillota</taxon>
        <taxon>Clostridia</taxon>
        <taxon>Eubacteriales</taxon>
        <taxon>Desulfotomaculaceae</taxon>
        <taxon>Desulfotomaculum</taxon>
    </lineage>
</organism>
<feature type="active site" evidence="1">
    <location>
        <position position="50"/>
    </location>
</feature>
<evidence type="ECO:0000256" key="2">
    <source>
        <dbReference type="PIRSR" id="PIRSR014972-2"/>
    </source>
</evidence>
<dbReference type="PANTHER" id="PTHR36934:SF1">
    <property type="entry name" value="THIOESTERASE DOMAIN-CONTAINING PROTEIN"/>
    <property type="match status" value="1"/>
</dbReference>
<feature type="active site" evidence="1">
    <location>
        <position position="77"/>
    </location>
</feature>
<dbReference type="SUPFAM" id="SSF54637">
    <property type="entry name" value="Thioesterase/thiol ester dehydrase-isomerase"/>
    <property type="match status" value="1"/>
</dbReference>
<dbReference type="InterPro" id="IPR025540">
    <property type="entry name" value="FlK"/>
</dbReference>
<evidence type="ECO:0000259" key="3">
    <source>
        <dbReference type="Pfam" id="PF22636"/>
    </source>
</evidence>
<gene>
    <name evidence="4" type="ORF">A6M21_16365</name>
</gene>
<dbReference type="Pfam" id="PF22636">
    <property type="entry name" value="FlK"/>
    <property type="match status" value="1"/>
</dbReference>
<protein>
    <submittedName>
        <fullName evidence="4">Thioesterase</fullName>
    </submittedName>
</protein>
<evidence type="ECO:0000256" key="1">
    <source>
        <dbReference type="PIRSR" id="PIRSR014972-1"/>
    </source>
</evidence>
<comment type="caution">
    <text evidence="4">The sequence shown here is derived from an EMBL/GenBank/DDBJ whole genome shotgun (WGS) entry which is preliminary data.</text>
</comment>
<evidence type="ECO:0000313" key="5">
    <source>
        <dbReference type="Proteomes" id="UP000078532"/>
    </source>
</evidence>
<dbReference type="AlphaFoldDB" id="A0A1B7LAG7"/>
<dbReference type="InterPro" id="IPR029069">
    <property type="entry name" value="HotDog_dom_sf"/>
</dbReference>
<accession>A0A1B7LAG7</accession>
<feature type="domain" description="Fluoroacetyl-CoA-specific thioesterase-like" evidence="3">
    <location>
        <begin position="34"/>
        <end position="126"/>
    </location>
</feature>
<dbReference type="OrthoDB" id="6902891at2"/>
<dbReference type="EMBL" id="LYVF01000204">
    <property type="protein sequence ID" value="OAT79280.1"/>
    <property type="molecule type" value="Genomic_DNA"/>
</dbReference>
<reference evidence="4 5" key="1">
    <citation type="submission" date="2016-04" db="EMBL/GenBank/DDBJ databases">
        <authorList>
            <person name="Evans L.H."/>
            <person name="Alamgir A."/>
            <person name="Owens N."/>
            <person name="Weber N.D."/>
            <person name="Virtaneva K."/>
            <person name="Barbian K."/>
            <person name="Babar A."/>
            <person name="Rosenke K."/>
        </authorList>
    </citation>
    <scope>NUCLEOTIDE SEQUENCE [LARGE SCALE GENOMIC DNA]</scope>
    <source>
        <strain evidence="4 5">LMa1</strain>
    </source>
</reference>
<dbReference type="PANTHER" id="PTHR36934">
    <property type="entry name" value="BLR0278 PROTEIN"/>
    <property type="match status" value="1"/>
</dbReference>
<feature type="active site" evidence="1">
    <location>
        <position position="42"/>
    </location>
</feature>
<feature type="binding site" evidence="2">
    <location>
        <position position="70"/>
    </location>
    <ligand>
        <name>substrate</name>
    </ligand>
</feature>
<feature type="binding site" evidence="2">
    <location>
        <position position="70"/>
    </location>
    <ligand>
        <name>CoA</name>
        <dbReference type="ChEBI" id="CHEBI:57287"/>
    </ligand>
</feature>
<sequence>MKDSLQPGLTYEFKFKIPENKTVPHLYPESPEFQVMPRVLATGFMVGLFEWACIRATNPHIDWPNEQTVGTGVKLSHLAATPPGLTVTVKVRLEKLEGRKLTFSIVAGDGVDRISEGTHERFIIDAAKFNARAEAKAARAL</sequence>
<evidence type="ECO:0000313" key="4">
    <source>
        <dbReference type="EMBL" id="OAT79280.1"/>
    </source>
</evidence>
<proteinExistence type="predicted"/>
<dbReference type="InterPro" id="IPR054485">
    <property type="entry name" value="FlK-like_dom"/>
</dbReference>
<dbReference type="RefSeq" id="WP_066671950.1">
    <property type="nucleotide sequence ID" value="NZ_LYVF01000204.1"/>
</dbReference>
<feature type="binding site" evidence="2">
    <location>
        <position position="121"/>
    </location>
    <ligand>
        <name>substrate</name>
    </ligand>
</feature>
<dbReference type="Gene3D" id="3.10.129.10">
    <property type="entry name" value="Hotdog Thioesterase"/>
    <property type="match status" value="1"/>
</dbReference>